<evidence type="ECO:0000313" key="1">
    <source>
        <dbReference type="EMBL" id="TRY13826.1"/>
    </source>
</evidence>
<sequence>MSRYDGGFNSDVSAFCYQPEAPVKLVSCAVTYTTILPIQDYVPVTRTTMTSSSQWKWKLAHYGDDKKSCPPNDEELKEFEDGYDMDGDGFIDRCYNPLDKLKTREPATDFCLSEPEAFTLDEEQDSKIKSAASDARQNLEQMESDLANPNETNKAKLDQIAALFGMSNSQDPQFTILASVINTSSLGCVKNKLAAAELDPSTSGYLSFIASSKKRSGVYCQNQNGGDIIQINVKDLDFYDPRNSPDELQELVVHEVKHACYDKHDDAMHYMDDSEIRADFDKLVEGYGNIIGSGSEHSVLQRLIRNPYFFEYILKVYL</sequence>
<dbReference type="Proteomes" id="UP000318126">
    <property type="component" value="Unassembled WGS sequence"/>
</dbReference>
<reference evidence="2" key="1">
    <citation type="submission" date="2019-07" db="EMBL/GenBank/DDBJ databases">
        <title>Shewanella sp. YLB-08 draft genomic sequence.</title>
        <authorList>
            <person name="Yu L."/>
        </authorList>
    </citation>
    <scope>NUCLEOTIDE SEQUENCE [LARGE SCALE GENOMIC DNA]</scope>
    <source>
        <strain evidence="2">JCM 20706</strain>
    </source>
</reference>
<proteinExistence type="predicted"/>
<name>A0A553JMY7_SHEHA</name>
<evidence type="ECO:0000313" key="2">
    <source>
        <dbReference type="Proteomes" id="UP000318126"/>
    </source>
</evidence>
<dbReference type="RefSeq" id="WP_144040607.1">
    <property type="nucleotide sequence ID" value="NZ_BMPL01000015.1"/>
</dbReference>
<gene>
    <name evidence="1" type="ORF">FN961_12980</name>
</gene>
<dbReference type="AlphaFoldDB" id="A0A553JMY7"/>
<comment type="caution">
    <text evidence="1">The sequence shown here is derived from an EMBL/GenBank/DDBJ whole genome shotgun (WGS) entry which is preliminary data.</text>
</comment>
<accession>A0A553JMY7</accession>
<protein>
    <submittedName>
        <fullName evidence="1">Uncharacterized protein</fullName>
    </submittedName>
</protein>
<keyword evidence="2" id="KW-1185">Reference proteome</keyword>
<dbReference type="OrthoDB" id="9994109at2"/>
<dbReference type="EMBL" id="VKGK01000015">
    <property type="protein sequence ID" value="TRY13826.1"/>
    <property type="molecule type" value="Genomic_DNA"/>
</dbReference>
<organism evidence="1 2">
    <name type="scientific">Shewanella hanedai</name>
    <name type="common">Alteromonas hanedai</name>
    <dbReference type="NCBI Taxonomy" id="25"/>
    <lineage>
        <taxon>Bacteria</taxon>
        <taxon>Pseudomonadati</taxon>
        <taxon>Pseudomonadota</taxon>
        <taxon>Gammaproteobacteria</taxon>
        <taxon>Alteromonadales</taxon>
        <taxon>Shewanellaceae</taxon>
        <taxon>Shewanella</taxon>
    </lineage>
</organism>